<dbReference type="EMBL" id="CAOJ01004477">
    <property type="protein sequence ID" value="CCO29237.1"/>
    <property type="molecule type" value="Genomic_DNA"/>
</dbReference>
<evidence type="ECO:0000313" key="3">
    <source>
        <dbReference type="Proteomes" id="UP000012065"/>
    </source>
</evidence>
<gene>
    <name evidence="2" type="ORF">BN14_03242</name>
</gene>
<evidence type="ECO:0000313" key="2">
    <source>
        <dbReference type="EMBL" id="CCO29237.1"/>
    </source>
</evidence>
<name>M5BZZ6_THACB</name>
<reference evidence="2 3" key="1">
    <citation type="journal article" date="2013" name="J. Biotechnol.">
        <title>Establishment and interpretation of the genome sequence of the phytopathogenic fungus Rhizoctonia solani AG1-IB isolate 7/3/14.</title>
        <authorList>
            <person name="Wibberg D.W."/>
            <person name="Jelonek L.J."/>
            <person name="Rupp O.R."/>
            <person name="Hennig M.H."/>
            <person name="Eikmeyer F.E."/>
            <person name="Goesmann A.G."/>
            <person name="Hartmann A.H."/>
            <person name="Borriss R.B."/>
            <person name="Grosch R.G."/>
            <person name="Puehler A.P."/>
            <person name="Schlueter A.S."/>
        </authorList>
    </citation>
    <scope>NUCLEOTIDE SEQUENCE [LARGE SCALE GENOMIC DNA]</scope>
    <source>
        <strain evidence="3">AG1-IB / isolate 7/3/14</strain>
    </source>
</reference>
<accession>M5BZZ6</accession>
<feature type="coiled-coil region" evidence="1">
    <location>
        <begin position="90"/>
        <end position="117"/>
    </location>
</feature>
<evidence type="ECO:0000256" key="1">
    <source>
        <dbReference type="SAM" id="Coils"/>
    </source>
</evidence>
<sequence length="196" mass="20613">MHWQTVTADAFAKELQSLVDNTHSRSQPNPLEKGLEELQQKLNGVVDDFQSKLKVAHNNGLHSFGDVNPDIPESTGSSLFPGAQARADGAGILERGKEEFEAAVKRAEAEAGSAAENVQVIFSDASSSIHQATRSVIRAAGGTPTPESPKEHAESIIAEVSSTVVAAATAVSSVVDDAAVAAERRLGCRGRIECVQ</sequence>
<protein>
    <submittedName>
        <fullName evidence="2">Uncharacterized protein</fullName>
    </submittedName>
</protein>
<keyword evidence="1" id="KW-0175">Coiled coil</keyword>
<dbReference type="AlphaFoldDB" id="M5BZZ6"/>
<dbReference type="HOGENOM" id="CLU_1391087_0_0_1"/>
<proteinExistence type="predicted"/>
<comment type="caution">
    <text evidence="2">The sequence shown here is derived from an EMBL/GenBank/DDBJ whole genome shotgun (WGS) entry which is preliminary data.</text>
</comment>
<dbReference type="Proteomes" id="UP000012065">
    <property type="component" value="Unassembled WGS sequence"/>
</dbReference>
<organism evidence="2 3">
    <name type="scientific">Thanatephorus cucumeris (strain AG1-IB / isolate 7/3/14)</name>
    <name type="common">Lettuce bottom rot fungus</name>
    <name type="synonym">Rhizoctonia solani</name>
    <dbReference type="NCBI Taxonomy" id="1108050"/>
    <lineage>
        <taxon>Eukaryota</taxon>
        <taxon>Fungi</taxon>
        <taxon>Dikarya</taxon>
        <taxon>Basidiomycota</taxon>
        <taxon>Agaricomycotina</taxon>
        <taxon>Agaricomycetes</taxon>
        <taxon>Cantharellales</taxon>
        <taxon>Ceratobasidiaceae</taxon>
        <taxon>Rhizoctonia</taxon>
        <taxon>Rhizoctonia solani AG-1</taxon>
    </lineage>
</organism>